<feature type="region of interest" description="Disordered" evidence="2">
    <location>
        <begin position="291"/>
        <end position="324"/>
    </location>
</feature>
<comment type="similarity">
    <text evidence="1">Belongs to the ROK (NagC/XylR) family.</text>
</comment>
<dbReference type="InterPro" id="IPR036390">
    <property type="entry name" value="WH_DNA-bd_sf"/>
</dbReference>
<dbReference type="SUPFAM" id="SSF53067">
    <property type="entry name" value="Actin-like ATPase domain"/>
    <property type="match status" value="1"/>
</dbReference>
<reference evidence="4" key="1">
    <citation type="journal article" date="2019" name="Int. J. Syst. Evol. Microbiol.">
        <title>The Global Catalogue of Microorganisms (GCM) 10K type strain sequencing project: providing services to taxonomists for standard genome sequencing and annotation.</title>
        <authorList>
            <consortium name="The Broad Institute Genomics Platform"/>
            <consortium name="The Broad Institute Genome Sequencing Center for Infectious Disease"/>
            <person name="Wu L."/>
            <person name="Ma J."/>
        </authorList>
    </citation>
    <scope>NUCLEOTIDE SEQUENCE [LARGE SCALE GENOMIC DNA]</scope>
    <source>
        <strain evidence="4">CECT 7649</strain>
    </source>
</reference>
<dbReference type="Pfam" id="PF00480">
    <property type="entry name" value="ROK"/>
    <property type="match status" value="2"/>
</dbReference>
<proteinExistence type="inferred from homology"/>
<accession>A0ABW2NX64</accession>
<dbReference type="EMBL" id="JBHTCG010000002">
    <property type="protein sequence ID" value="MFC7381153.1"/>
    <property type="molecule type" value="Genomic_DNA"/>
</dbReference>
<comment type="caution">
    <text evidence="3">The sequence shown here is derived from an EMBL/GenBank/DDBJ whole genome shotgun (WGS) entry which is preliminary data.</text>
</comment>
<dbReference type="PANTHER" id="PTHR18964:SF173">
    <property type="entry name" value="GLUCOKINASE"/>
    <property type="match status" value="1"/>
</dbReference>
<dbReference type="SUPFAM" id="SSF46785">
    <property type="entry name" value="Winged helix' DNA-binding domain"/>
    <property type="match status" value="1"/>
</dbReference>
<dbReference type="Gene3D" id="3.30.420.40">
    <property type="match status" value="2"/>
</dbReference>
<sequence>MQMGTNLPRVGSYNRAVVLEAIQVSDGISRVQIAERSGLTAQTVSVIVRRLLEDGLVVEDGSLPSSGGKPRTILRVDPGAGYAVGIHFDPGELSYVLADLAGQPVTMRREAVPPGLAPDTVIRQMARTARDMLSRAGVPDDKVLGIGLACPGPLDADGVMNFPPRLTGWDHVPIRRLLEEHTGFPVTFDNDAAAAAIGERWAGSARSTPSFAYLYLGTGIGGGLFLDNQIYRGSSLNAAEFGHITVMPDGPDCYCGNRGCIEALCCPGAIEATVRTRLAQGEQSILTEVTENAAPENGLAPTPGNTSAPARENAHAPAVADRERSPVFPAPDHAAICAAAAAGDALALSVIREVGERLAAAAVSLVNVLDIDLLVLGGPAMHDIGHIYHQAIAAAVATRPLARRLHQVQVVTSPIAADAAAIGAASLVFHATYAPRLGALLTP</sequence>
<dbReference type="Pfam" id="PF13412">
    <property type="entry name" value="HTH_24"/>
    <property type="match status" value="1"/>
</dbReference>
<dbReference type="InterPro" id="IPR000600">
    <property type="entry name" value="ROK"/>
</dbReference>
<evidence type="ECO:0000313" key="3">
    <source>
        <dbReference type="EMBL" id="MFC7381153.1"/>
    </source>
</evidence>
<name>A0ABW2NX64_9ACTN</name>
<gene>
    <name evidence="3" type="ORF">ACFQSB_02970</name>
</gene>
<dbReference type="Proteomes" id="UP001596496">
    <property type="component" value="Unassembled WGS sequence"/>
</dbReference>
<dbReference type="PANTHER" id="PTHR18964">
    <property type="entry name" value="ROK (REPRESSOR, ORF, KINASE) FAMILY"/>
    <property type="match status" value="1"/>
</dbReference>
<dbReference type="InterPro" id="IPR049874">
    <property type="entry name" value="ROK_cs"/>
</dbReference>
<evidence type="ECO:0000313" key="4">
    <source>
        <dbReference type="Proteomes" id="UP001596496"/>
    </source>
</evidence>
<protein>
    <submittedName>
        <fullName evidence="3">ROK family transcriptional regulator</fullName>
    </submittedName>
</protein>
<evidence type="ECO:0000256" key="2">
    <source>
        <dbReference type="SAM" id="MobiDB-lite"/>
    </source>
</evidence>
<dbReference type="Gene3D" id="1.10.10.10">
    <property type="entry name" value="Winged helix-like DNA-binding domain superfamily/Winged helix DNA-binding domain"/>
    <property type="match status" value="1"/>
</dbReference>
<evidence type="ECO:0000256" key="1">
    <source>
        <dbReference type="ARBA" id="ARBA00006479"/>
    </source>
</evidence>
<dbReference type="InterPro" id="IPR043129">
    <property type="entry name" value="ATPase_NBD"/>
</dbReference>
<dbReference type="InterPro" id="IPR036388">
    <property type="entry name" value="WH-like_DNA-bd_sf"/>
</dbReference>
<dbReference type="RefSeq" id="WP_380824095.1">
    <property type="nucleotide sequence ID" value="NZ_JBHTCG010000002.1"/>
</dbReference>
<dbReference type="PROSITE" id="PS01125">
    <property type="entry name" value="ROK"/>
    <property type="match status" value="1"/>
</dbReference>
<keyword evidence="4" id="KW-1185">Reference proteome</keyword>
<organism evidence="3 4">
    <name type="scientific">Sphaerisporangium rhizosphaerae</name>
    <dbReference type="NCBI Taxonomy" id="2269375"/>
    <lineage>
        <taxon>Bacteria</taxon>
        <taxon>Bacillati</taxon>
        <taxon>Actinomycetota</taxon>
        <taxon>Actinomycetes</taxon>
        <taxon>Streptosporangiales</taxon>
        <taxon>Streptosporangiaceae</taxon>
        <taxon>Sphaerisporangium</taxon>
    </lineage>
</organism>